<dbReference type="AlphaFoldDB" id="A0ABD0YDQ6"/>
<gene>
    <name evidence="2" type="ORF">AAG570_014106</name>
</gene>
<name>A0ABD0YDQ6_9HEMI</name>
<proteinExistence type="predicted"/>
<feature type="compositionally biased region" description="Basic and acidic residues" evidence="1">
    <location>
        <begin position="298"/>
        <end position="323"/>
    </location>
</feature>
<protein>
    <submittedName>
        <fullName evidence="2">Uncharacterized protein</fullName>
    </submittedName>
</protein>
<feature type="region of interest" description="Disordered" evidence="1">
    <location>
        <begin position="288"/>
        <end position="328"/>
    </location>
</feature>
<dbReference type="EMBL" id="JBFDAA010000115">
    <property type="protein sequence ID" value="KAL1109949.1"/>
    <property type="molecule type" value="Genomic_DNA"/>
</dbReference>
<evidence type="ECO:0000313" key="3">
    <source>
        <dbReference type="Proteomes" id="UP001558652"/>
    </source>
</evidence>
<reference evidence="2 3" key="1">
    <citation type="submission" date="2024-07" db="EMBL/GenBank/DDBJ databases">
        <title>Chromosome-level genome assembly of the water stick insect Ranatra chinensis (Heteroptera: Nepidae).</title>
        <authorList>
            <person name="Liu X."/>
        </authorList>
    </citation>
    <scope>NUCLEOTIDE SEQUENCE [LARGE SCALE GENOMIC DNA]</scope>
    <source>
        <strain evidence="2">Cailab_2021Rc</strain>
        <tissue evidence="2">Muscle</tissue>
    </source>
</reference>
<feature type="compositionally biased region" description="Polar residues" evidence="1">
    <location>
        <begin position="372"/>
        <end position="397"/>
    </location>
</feature>
<dbReference type="Proteomes" id="UP001558652">
    <property type="component" value="Unassembled WGS sequence"/>
</dbReference>
<sequence>MFDITENMLESLDWAKERLYEEPVLRFPGYTQQKLLTTNASHVDALNIPTSSLDTYREGSRTRHLGEKKPRAPGFDLLRCQVDKGPGLPAAEAAARETPVRNPEVGRWSTGKRVMTCTNDSLGDKARTTKRLTVVKEEQPQLVREYHVGKTDCSQKVVKHGEAISLSFPPPRFKHVSVRGLLRSTLDDARPPKNTGMIVRLQGHLHLPWIGRGTIGEEAWARALLTYNSSLHTATGYTLLGLVRAWQREDSPVSLKYVCGELVDHNSRDKENRVGRINIGVDLSLQDTPGGRCGNSRGSDREQEMTIERGRNAEDGYRERAEKEEGETLLPRERHKTGWTEKLRNVGSPHHVGGRHHANRTSSPLWHRITTIPHSTQGSFTSTTPSSEGPTLSLPLQ</sequence>
<comment type="caution">
    <text evidence="2">The sequence shown here is derived from an EMBL/GenBank/DDBJ whole genome shotgun (WGS) entry which is preliminary data.</text>
</comment>
<evidence type="ECO:0000256" key="1">
    <source>
        <dbReference type="SAM" id="MobiDB-lite"/>
    </source>
</evidence>
<organism evidence="2 3">
    <name type="scientific">Ranatra chinensis</name>
    <dbReference type="NCBI Taxonomy" id="642074"/>
    <lineage>
        <taxon>Eukaryota</taxon>
        <taxon>Metazoa</taxon>
        <taxon>Ecdysozoa</taxon>
        <taxon>Arthropoda</taxon>
        <taxon>Hexapoda</taxon>
        <taxon>Insecta</taxon>
        <taxon>Pterygota</taxon>
        <taxon>Neoptera</taxon>
        <taxon>Paraneoptera</taxon>
        <taxon>Hemiptera</taxon>
        <taxon>Heteroptera</taxon>
        <taxon>Panheteroptera</taxon>
        <taxon>Nepomorpha</taxon>
        <taxon>Nepidae</taxon>
        <taxon>Ranatrinae</taxon>
        <taxon>Ranatra</taxon>
    </lineage>
</organism>
<keyword evidence="3" id="KW-1185">Reference proteome</keyword>
<feature type="region of interest" description="Disordered" evidence="1">
    <location>
        <begin position="345"/>
        <end position="397"/>
    </location>
</feature>
<evidence type="ECO:0000313" key="2">
    <source>
        <dbReference type="EMBL" id="KAL1109949.1"/>
    </source>
</evidence>
<accession>A0ABD0YDQ6</accession>